<dbReference type="Proteomes" id="UP000637632">
    <property type="component" value="Unassembled WGS sequence"/>
</dbReference>
<sequence length="583" mass="64092">MQIDDECVADVSEPVQQEAVNRFKYGGGQFEVSSKGVFFFGTDKDGNEQKPRWICAPLYVIAKTRDERSSEWGRLLEWKDDDDQIHQWAMPLDNLEGDGAEVRRELANRGLHISPNQTERALLSAYIKVANIKARALCVQRLGWHGNVFVTPAGAIGKSDEIMVFQNTQSVEPAFSTSGTITEWRNSVGALAQGNSRLMFAISSAFAGALAEIANEDSGGFHLRGMSSSGKSTALTMAASVWGKPVKYICLWRSTLNGMEGLAALHNDGLLILDEIGQVDPTVAGDTAYLLANGQGKTRASRNGVAKPAQKWRLIFLSSGEEPLSAIMARAGKKSTAGQEIRLADIEADAGREMGIFETLHGRSSPAEFAKEIKDRTSQYFGVAGQAWLEQLTANRDQLHRDVNDRINLFIRQVVPNGSAGQVERVARRFALVAVAGELATEYGLTGWSIGDVTAAAKICFTSWLENFGGNGNREERAILAQVRSFFETHGASRFEDIRVTDEQRVPHRAGFFRTTSDNIREFIVLPEVFRNEICRDKDEKLVKKVLIKAGILIPADSGQPSQNIRLPTFGSVKAYVLKYQSA</sequence>
<evidence type="ECO:0000259" key="1">
    <source>
        <dbReference type="Pfam" id="PF06048"/>
    </source>
</evidence>
<dbReference type="EMBL" id="JACOFT010000006">
    <property type="protein sequence ID" value="MBC3812754.1"/>
    <property type="molecule type" value="Genomic_DNA"/>
</dbReference>
<evidence type="ECO:0000313" key="3">
    <source>
        <dbReference type="Proteomes" id="UP000637632"/>
    </source>
</evidence>
<name>A0ABR6XIL3_9BURK</name>
<dbReference type="InterPro" id="IPR009270">
    <property type="entry name" value="DUF927"/>
</dbReference>
<comment type="caution">
    <text evidence="2">The sequence shown here is derived from an EMBL/GenBank/DDBJ whole genome shotgun (WGS) entry which is preliminary data.</text>
</comment>
<dbReference type="Pfam" id="PF06048">
    <property type="entry name" value="DUF927"/>
    <property type="match status" value="1"/>
</dbReference>
<gene>
    <name evidence="2" type="ORF">H8K26_15005</name>
</gene>
<proteinExistence type="predicted"/>
<feature type="domain" description="DUF927" evidence="1">
    <location>
        <begin position="30"/>
        <end position="309"/>
    </location>
</feature>
<accession>A0ABR6XIL3</accession>
<evidence type="ECO:0000313" key="2">
    <source>
        <dbReference type="EMBL" id="MBC3812754.1"/>
    </source>
</evidence>
<keyword evidence="3" id="KW-1185">Reference proteome</keyword>
<protein>
    <submittedName>
        <fullName evidence="2">DUF927 domain-containing protein</fullName>
    </submittedName>
</protein>
<organism evidence="2 3">
    <name type="scientific">Undibacterium aquatile</name>
    <dbReference type="NCBI Taxonomy" id="1537398"/>
    <lineage>
        <taxon>Bacteria</taxon>
        <taxon>Pseudomonadati</taxon>
        <taxon>Pseudomonadota</taxon>
        <taxon>Betaproteobacteria</taxon>
        <taxon>Burkholderiales</taxon>
        <taxon>Oxalobacteraceae</taxon>
        <taxon>Undibacterium</taxon>
    </lineage>
</organism>
<dbReference type="RefSeq" id="WP_190480654.1">
    <property type="nucleotide sequence ID" value="NZ_JACOFT010000006.1"/>
</dbReference>
<reference evidence="2 3" key="1">
    <citation type="submission" date="2020-08" db="EMBL/GenBank/DDBJ databases">
        <title>Novel species isolated from subtropical streams in China.</title>
        <authorList>
            <person name="Lu H."/>
        </authorList>
    </citation>
    <scope>NUCLEOTIDE SEQUENCE [LARGE SCALE GENOMIC DNA]</scope>
    <source>
        <strain evidence="2 3">CCTCC AB 2015119</strain>
    </source>
</reference>